<evidence type="ECO:0000313" key="2">
    <source>
        <dbReference type="EMBL" id="RUO75499.1"/>
    </source>
</evidence>
<evidence type="ECO:0008006" key="4">
    <source>
        <dbReference type="Google" id="ProtNLM"/>
    </source>
</evidence>
<protein>
    <recommendedName>
        <fullName evidence="4">DUF2059 domain-containing protein</fullName>
    </recommendedName>
</protein>
<dbReference type="AlphaFoldDB" id="A0A432ZC64"/>
<feature type="chain" id="PRO_5019187336" description="DUF2059 domain-containing protein" evidence="1">
    <location>
        <begin position="26"/>
        <end position="269"/>
    </location>
</feature>
<evidence type="ECO:0000256" key="1">
    <source>
        <dbReference type="SAM" id="SignalP"/>
    </source>
</evidence>
<keyword evidence="3" id="KW-1185">Reference proteome</keyword>
<proteinExistence type="predicted"/>
<keyword evidence="1" id="KW-0732">Signal</keyword>
<evidence type="ECO:0000313" key="3">
    <source>
        <dbReference type="Proteomes" id="UP000288279"/>
    </source>
</evidence>
<organism evidence="2 3">
    <name type="scientific">Pseudidiomarina taiwanensis</name>
    <dbReference type="NCBI Taxonomy" id="337250"/>
    <lineage>
        <taxon>Bacteria</taxon>
        <taxon>Pseudomonadati</taxon>
        <taxon>Pseudomonadota</taxon>
        <taxon>Gammaproteobacteria</taxon>
        <taxon>Alteromonadales</taxon>
        <taxon>Idiomarinaceae</taxon>
        <taxon>Pseudidiomarina</taxon>
    </lineage>
</organism>
<feature type="signal peptide" evidence="1">
    <location>
        <begin position="1"/>
        <end position="25"/>
    </location>
</feature>
<dbReference type="RefSeq" id="WP_126828691.1">
    <property type="nucleotide sequence ID" value="NZ_PIQG01000006.1"/>
</dbReference>
<accession>A0A432ZC64</accession>
<sequence>MKKLPLAMLLGVSFGLVLPNSTVHATSFFDSSEANYSVETYQPSSDTVRLMQTYKRMLRYYEQRNFSPTRSVRVLLSNYPEHVEAILLAALDRYPKQYRQTLKAAIDAEPGFTRDIIIVALSQNIGDPAEIVRIAVEAEPSYADAIVQTAGERYPDSIETIVKVAVTVEPQMADSIMRSASEQQPGKLEAIVTASLEAVPAFGSYLASTLIDLIGLSEEADLEAQYTPRERAMQVLRGAHRAGVDTQQLQVVADNYGISHDELVDIIEN</sequence>
<dbReference type="OrthoDB" id="6240583at2"/>
<reference evidence="2 3" key="1">
    <citation type="journal article" date="2011" name="Front. Microbiol.">
        <title>Genomic signatures of strain selection and enhancement in Bacillus atrophaeus var. globigii, a historical biowarfare simulant.</title>
        <authorList>
            <person name="Gibbons H.S."/>
            <person name="Broomall S.M."/>
            <person name="McNew L.A."/>
            <person name="Daligault H."/>
            <person name="Chapman C."/>
            <person name="Bruce D."/>
            <person name="Karavis M."/>
            <person name="Krepps M."/>
            <person name="McGregor P.A."/>
            <person name="Hong C."/>
            <person name="Park K.H."/>
            <person name="Akmal A."/>
            <person name="Feldman A."/>
            <person name="Lin J.S."/>
            <person name="Chang W.E."/>
            <person name="Higgs B.W."/>
            <person name="Demirev P."/>
            <person name="Lindquist J."/>
            <person name="Liem A."/>
            <person name="Fochler E."/>
            <person name="Read T.D."/>
            <person name="Tapia R."/>
            <person name="Johnson S."/>
            <person name="Bishop-Lilly K.A."/>
            <person name="Detter C."/>
            <person name="Han C."/>
            <person name="Sozhamannan S."/>
            <person name="Rosenzweig C.N."/>
            <person name="Skowronski E.W."/>
        </authorList>
    </citation>
    <scope>NUCLEOTIDE SEQUENCE [LARGE SCALE GENOMIC DNA]</scope>
    <source>
        <strain evidence="2 3">PIT1</strain>
    </source>
</reference>
<dbReference type="EMBL" id="PIQG01000006">
    <property type="protein sequence ID" value="RUO75499.1"/>
    <property type="molecule type" value="Genomic_DNA"/>
</dbReference>
<dbReference type="Proteomes" id="UP000288279">
    <property type="component" value="Unassembled WGS sequence"/>
</dbReference>
<name>A0A432ZC64_9GAMM</name>
<comment type="caution">
    <text evidence="2">The sequence shown here is derived from an EMBL/GenBank/DDBJ whole genome shotgun (WGS) entry which is preliminary data.</text>
</comment>
<gene>
    <name evidence="2" type="ORF">CWI83_10235</name>
</gene>